<dbReference type="AlphaFoldDB" id="A0AAV9FGN3"/>
<accession>A0AAV9FGN3</accession>
<comment type="caution">
    <text evidence="2">The sequence shown here is derived from an EMBL/GenBank/DDBJ whole genome shotgun (WGS) entry which is preliminary data.</text>
</comment>
<feature type="compositionally biased region" description="Basic and acidic residues" evidence="1">
    <location>
        <begin position="123"/>
        <end position="132"/>
    </location>
</feature>
<gene>
    <name evidence="2" type="ORF">QJS10_CPA01g01842</name>
</gene>
<evidence type="ECO:0000313" key="3">
    <source>
        <dbReference type="Proteomes" id="UP001180020"/>
    </source>
</evidence>
<dbReference type="Proteomes" id="UP001180020">
    <property type="component" value="Unassembled WGS sequence"/>
</dbReference>
<sequence>MWRVRGGQRSLIRSVDGALVTRAQAASNPLLDIQNSQSFDSQLFQHLKRGKLSIELESVPQRIMIWNLRKKEDQEDNIEGQIGRFSVVFEDNEEEHPIAAAENENNDDQPNQRVEEPVGDQPSRSDRGERPMGHGTASAQMGGLETRTAQMGGPQSTQMGGSGRGYSSEMFSYGTGAHARGFMGLRGRRPPTNN</sequence>
<reference evidence="2" key="2">
    <citation type="submission" date="2023-06" db="EMBL/GenBank/DDBJ databases">
        <authorList>
            <person name="Ma L."/>
            <person name="Liu K.-W."/>
            <person name="Li Z."/>
            <person name="Hsiao Y.-Y."/>
            <person name="Qi Y."/>
            <person name="Fu T."/>
            <person name="Tang G."/>
            <person name="Zhang D."/>
            <person name="Sun W.-H."/>
            <person name="Liu D.-K."/>
            <person name="Li Y."/>
            <person name="Chen G.-Z."/>
            <person name="Liu X.-D."/>
            <person name="Liao X.-Y."/>
            <person name="Jiang Y.-T."/>
            <person name="Yu X."/>
            <person name="Hao Y."/>
            <person name="Huang J."/>
            <person name="Zhao X.-W."/>
            <person name="Ke S."/>
            <person name="Chen Y.-Y."/>
            <person name="Wu W.-L."/>
            <person name="Hsu J.-L."/>
            <person name="Lin Y.-F."/>
            <person name="Huang M.-D."/>
            <person name="Li C.-Y."/>
            <person name="Huang L."/>
            <person name="Wang Z.-W."/>
            <person name="Zhao X."/>
            <person name="Zhong W.-Y."/>
            <person name="Peng D.-H."/>
            <person name="Ahmad S."/>
            <person name="Lan S."/>
            <person name="Zhang J.-S."/>
            <person name="Tsai W.-C."/>
            <person name="Van De Peer Y."/>
            <person name="Liu Z.-J."/>
        </authorList>
    </citation>
    <scope>NUCLEOTIDE SEQUENCE</scope>
    <source>
        <strain evidence="2">CP</strain>
        <tissue evidence="2">Leaves</tissue>
    </source>
</reference>
<feature type="region of interest" description="Disordered" evidence="1">
    <location>
        <begin position="97"/>
        <end position="167"/>
    </location>
</feature>
<evidence type="ECO:0000256" key="1">
    <source>
        <dbReference type="SAM" id="MobiDB-lite"/>
    </source>
</evidence>
<evidence type="ECO:0000313" key="2">
    <source>
        <dbReference type="EMBL" id="KAK1324957.1"/>
    </source>
</evidence>
<reference evidence="2" key="1">
    <citation type="journal article" date="2023" name="Nat. Commun.">
        <title>Diploid and tetraploid genomes of Acorus and the evolution of monocots.</title>
        <authorList>
            <person name="Ma L."/>
            <person name="Liu K.W."/>
            <person name="Li Z."/>
            <person name="Hsiao Y.Y."/>
            <person name="Qi Y."/>
            <person name="Fu T."/>
            <person name="Tang G.D."/>
            <person name="Zhang D."/>
            <person name="Sun W.H."/>
            <person name="Liu D.K."/>
            <person name="Li Y."/>
            <person name="Chen G.Z."/>
            <person name="Liu X.D."/>
            <person name="Liao X.Y."/>
            <person name="Jiang Y.T."/>
            <person name="Yu X."/>
            <person name="Hao Y."/>
            <person name="Huang J."/>
            <person name="Zhao X.W."/>
            <person name="Ke S."/>
            <person name="Chen Y.Y."/>
            <person name="Wu W.L."/>
            <person name="Hsu J.L."/>
            <person name="Lin Y.F."/>
            <person name="Huang M.D."/>
            <person name="Li C.Y."/>
            <person name="Huang L."/>
            <person name="Wang Z.W."/>
            <person name="Zhao X."/>
            <person name="Zhong W.Y."/>
            <person name="Peng D.H."/>
            <person name="Ahmad S."/>
            <person name="Lan S."/>
            <person name="Zhang J.S."/>
            <person name="Tsai W.C."/>
            <person name="Van de Peer Y."/>
            <person name="Liu Z.J."/>
        </authorList>
    </citation>
    <scope>NUCLEOTIDE SEQUENCE</scope>
    <source>
        <strain evidence="2">CP</strain>
    </source>
</reference>
<keyword evidence="3" id="KW-1185">Reference proteome</keyword>
<organism evidence="2 3">
    <name type="scientific">Acorus calamus</name>
    <name type="common">Sweet flag</name>
    <dbReference type="NCBI Taxonomy" id="4465"/>
    <lineage>
        <taxon>Eukaryota</taxon>
        <taxon>Viridiplantae</taxon>
        <taxon>Streptophyta</taxon>
        <taxon>Embryophyta</taxon>
        <taxon>Tracheophyta</taxon>
        <taxon>Spermatophyta</taxon>
        <taxon>Magnoliopsida</taxon>
        <taxon>Liliopsida</taxon>
        <taxon>Acoraceae</taxon>
        <taxon>Acorus</taxon>
    </lineage>
</organism>
<name>A0AAV9FGN3_ACOCL</name>
<dbReference type="EMBL" id="JAUJYO010000001">
    <property type="protein sequence ID" value="KAK1324957.1"/>
    <property type="molecule type" value="Genomic_DNA"/>
</dbReference>
<protein>
    <submittedName>
        <fullName evidence="2">Uncharacterized protein</fullName>
    </submittedName>
</protein>
<proteinExistence type="predicted"/>
<feature type="compositionally biased region" description="Polar residues" evidence="1">
    <location>
        <begin position="147"/>
        <end position="159"/>
    </location>
</feature>